<dbReference type="InterPro" id="IPR035093">
    <property type="entry name" value="RelE/ParE_toxin_dom_sf"/>
</dbReference>
<dbReference type="EMBL" id="JBHUOJ010000033">
    <property type="protein sequence ID" value="MFD2834752.1"/>
    <property type="molecule type" value="Genomic_DNA"/>
</dbReference>
<accession>A0ABW5X8H8</accession>
<protein>
    <submittedName>
        <fullName evidence="2">Type II toxin-antitoxin system RelE/ParE family toxin</fullName>
    </submittedName>
</protein>
<evidence type="ECO:0000313" key="2">
    <source>
        <dbReference type="EMBL" id="MFD2834752.1"/>
    </source>
</evidence>
<proteinExistence type="predicted"/>
<dbReference type="InterPro" id="IPR007712">
    <property type="entry name" value="RelE/ParE_toxin"/>
</dbReference>
<evidence type="ECO:0000313" key="3">
    <source>
        <dbReference type="Proteomes" id="UP001597438"/>
    </source>
</evidence>
<comment type="caution">
    <text evidence="2">The sequence shown here is derived from an EMBL/GenBank/DDBJ whole genome shotgun (WGS) entry which is preliminary data.</text>
</comment>
<sequence>MGLEIYWTRFAEDELYRIFKYYLKKVGYQTAKKLAVGIYEEPFKLTHQPKIGQIEEYLKNRKVEFRYLLYKRNYKIIYWINQKENRIEINDVFDVRQYPPKLKRTQ</sequence>
<name>A0ABW5X8H8_9FLAO</name>
<keyword evidence="3" id="KW-1185">Reference proteome</keyword>
<dbReference type="Gene3D" id="3.30.2310.20">
    <property type="entry name" value="RelE-like"/>
    <property type="match status" value="1"/>
</dbReference>
<dbReference type="Pfam" id="PF05016">
    <property type="entry name" value="ParE_toxin"/>
    <property type="match status" value="1"/>
</dbReference>
<dbReference type="Proteomes" id="UP001597438">
    <property type="component" value="Unassembled WGS sequence"/>
</dbReference>
<organism evidence="2 3">
    <name type="scientific">Christiangramia antarctica</name>
    <dbReference type="NCBI Taxonomy" id="2058158"/>
    <lineage>
        <taxon>Bacteria</taxon>
        <taxon>Pseudomonadati</taxon>
        <taxon>Bacteroidota</taxon>
        <taxon>Flavobacteriia</taxon>
        <taxon>Flavobacteriales</taxon>
        <taxon>Flavobacteriaceae</taxon>
        <taxon>Christiangramia</taxon>
    </lineage>
</organism>
<evidence type="ECO:0000256" key="1">
    <source>
        <dbReference type="ARBA" id="ARBA00022649"/>
    </source>
</evidence>
<reference evidence="3" key="1">
    <citation type="journal article" date="2019" name="Int. J. Syst. Evol. Microbiol.">
        <title>The Global Catalogue of Microorganisms (GCM) 10K type strain sequencing project: providing services to taxonomists for standard genome sequencing and annotation.</title>
        <authorList>
            <consortium name="The Broad Institute Genomics Platform"/>
            <consortium name="The Broad Institute Genome Sequencing Center for Infectious Disease"/>
            <person name="Wu L."/>
            <person name="Ma J."/>
        </authorList>
    </citation>
    <scope>NUCLEOTIDE SEQUENCE [LARGE SCALE GENOMIC DNA]</scope>
    <source>
        <strain evidence="3">KCTC 52925</strain>
    </source>
</reference>
<keyword evidence="1" id="KW-1277">Toxin-antitoxin system</keyword>
<gene>
    <name evidence="2" type="ORF">ACFSYS_15780</name>
</gene>
<dbReference type="RefSeq" id="WP_251740682.1">
    <property type="nucleotide sequence ID" value="NZ_JBHUOJ010000033.1"/>
</dbReference>